<sequence length="51" mass="6050">MKVHIYFIHSQINFSFNAMVLYLMILMQCHPFLVALEISFDLSRLLTYILA</sequence>
<feature type="transmembrane region" description="Helical" evidence="1">
    <location>
        <begin position="12"/>
        <end position="36"/>
    </location>
</feature>
<reference evidence="2" key="2">
    <citation type="journal article" date="2015" name="Data Brief">
        <title>Shoot transcriptome of the giant reed, Arundo donax.</title>
        <authorList>
            <person name="Barrero R.A."/>
            <person name="Guerrero F.D."/>
            <person name="Moolhuijzen P."/>
            <person name="Goolsby J.A."/>
            <person name="Tidwell J."/>
            <person name="Bellgard S.E."/>
            <person name="Bellgard M.I."/>
        </authorList>
    </citation>
    <scope>NUCLEOTIDE SEQUENCE</scope>
    <source>
        <tissue evidence="2">Shoot tissue taken approximately 20 cm above the soil surface</tissue>
    </source>
</reference>
<accession>A0A0A9CHG5</accession>
<evidence type="ECO:0000256" key="1">
    <source>
        <dbReference type="SAM" id="Phobius"/>
    </source>
</evidence>
<evidence type="ECO:0000313" key="2">
    <source>
        <dbReference type="EMBL" id="JAD70957.1"/>
    </source>
</evidence>
<dbReference type="AlphaFoldDB" id="A0A0A9CHG5"/>
<keyword evidence="1" id="KW-0812">Transmembrane</keyword>
<organism evidence="2">
    <name type="scientific">Arundo donax</name>
    <name type="common">Giant reed</name>
    <name type="synonym">Donax arundinaceus</name>
    <dbReference type="NCBI Taxonomy" id="35708"/>
    <lineage>
        <taxon>Eukaryota</taxon>
        <taxon>Viridiplantae</taxon>
        <taxon>Streptophyta</taxon>
        <taxon>Embryophyta</taxon>
        <taxon>Tracheophyta</taxon>
        <taxon>Spermatophyta</taxon>
        <taxon>Magnoliopsida</taxon>
        <taxon>Liliopsida</taxon>
        <taxon>Poales</taxon>
        <taxon>Poaceae</taxon>
        <taxon>PACMAD clade</taxon>
        <taxon>Arundinoideae</taxon>
        <taxon>Arundineae</taxon>
        <taxon>Arundo</taxon>
    </lineage>
</organism>
<dbReference type="EMBL" id="GBRH01226938">
    <property type="protein sequence ID" value="JAD70957.1"/>
    <property type="molecule type" value="Transcribed_RNA"/>
</dbReference>
<keyword evidence="1" id="KW-0472">Membrane</keyword>
<keyword evidence="1" id="KW-1133">Transmembrane helix</keyword>
<name>A0A0A9CHG5_ARUDO</name>
<proteinExistence type="predicted"/>
<protein>
    <submittedName>
        <fullName evidence="2">Uncharacterized protein</fullName>
    </submittedName>
</protein>
<reference evidence="2" key="1">
    <citation type="submission" date="2014-09" db="EMBL/GenBank/DDBJ databases">
        <authorList>
            <person name="Magalhaes I.L.F."/>
            <person name="Oliveira U."/>
            <person name="Santos F.R."/>
            <person name="Vidigal T.H.D.A."/>
            <person name="Brescovit A.D."/>
            <person name="Santos A.J."/>
        </authorList>
    </citation>
    <scope>NUCLEOTIDE SEQUENCE</scope>
    <source>
        <tissue evidence="2">Shoot tissue taken approximately 20 cm above the soil surface</tissue>
    </source>
</reference>